<dbReference type="Pfam" id="PF00534">
    <property type="entry name" value="Glycos_transf_1"/>
    <property type="match status" value="1"/>
</dbReference>
<gene>
    <name evidence="3" type="ORF">ENJ78_00585</name>
</gene>
<accession>A0A7V5J099</accession>
<dbReference type="EMBL" id="DRNS01000043">
    <property type="protein sequence ID" value="HHH14188.1"/>
    <property type="molecule type" value="Genomic_DNA"/>
</dbReference>
<sequence length="135" mass="15131">FNKVHPTYIREFKKEVSKNPYIHYTGFLSQNDLANYYAGASVFAAPSWFETTGLVYLEAAYAGSPSLVASGERAKEYLQDNAVYADPSSIDSISHALEKALKSPTVSKSFPKYIEANYTWERAGKELLNIYKSLI</sequence>
<evidence type="ECO:0000256" key="1">
    <source>
        <dbReference type="ARBA" id="ARBA00022679"/>
    </source>
</evidence>
<reference evidence="3" key="1">
    <citation type="journal article" date="2020" name="mSystems">
        <title>Genome- and Community-Level Interaction Insights into Carbon Utilization and Element Cycling Functions of Hydrothermarchaeota in Hydrothermal Sediment.</title>
        <authorList>
            <person name="Zhou Z."/>
            <person name="Liu Y."/>
            <person name="Xu W."/>
            <person name="Pan J."/>
            <person name="Luo Z.H."/>
            <person name="Li M."/>
        </authorList>
    </citation>
    <scope>NUCLEOTIDE SEQUENCE [LARGE SCALE GENOMIC DNA]</scope>
    <source>
        <strain evidence="3">HyVt-517</strain>
    </source>
</reference>
<dbReference type="CDD" id="cd03801">
    <property type="entry name" value="GT4_PimA-like"/>
    <property type="match status" value="1"/>
</dbReference>
<dbReference type="InterPro" id="IPR001296">
    <property type="entry name" value="Glyco_trans_1"/>
</dbReference>
<comment type="caution">
    <text evidence="3">The sequence shown here is derived from an EMBL/GenBank/DDBJ whole genome shotgun (WGS) entry which is preliminary data.</text>
</comment>
<evidence type="ECO:0000313" key="3">
    <source>
        <dbReference type="EMBL" id="HHH14188.1"/>
    </source>
</evidence>
<dbReference type="PANTHER" id="PTHR46401:SF2">
    <property type="entry name" value="GLYCOSYLTRANSFERASE WBBK-RELATED"/>
    <property type="match status" value="1"/>
</dbReference>
<feature type="non-terminal residue" evidence="3">
    <location>
        <position position="1"/>
    </location>
</feature>
<keyword evidence="1" id="KW-0808">Transferase</keyword>
<dbReference type="GO" id="GO:0016757">
    <property type="term" value="F:glycosyltransferase activity"/>
    <property type="evidence" value="ECO:0007669"/>
    <property type="project" value="InterPro"/>
</dbReference>
<name>A0A7V5J099_UNCKA</name>
<feature type="domain" description="Glycosyl transferase family 1" evidence="2">
    <location>
        <begin position="14"/>
        <end position="113"/>
    </location>
</feature>
<proteinExistence type="predicted"/>
<dbReference type="AlphaFoldDB" id="A0A7V5J099"/>
<dbReference type="PANTHER" id="PTHR46401">
    <property type="entry name" value="GLYCOSYLTRANSFERASE WBBK-RELATED"/>
    <property type="match status" value="1"/>
</dbReference>
<organism evidence="3">
    <name type="scientific">candidate division WWE3 bacterium</name>
    <dbReference type="NCBI Taxonomy" id="2053526"/>
    <lineage>
        <taxon>Bacteria</taxon>
        <taxon>Katanobacteria</taxon>
    </lineage>
</organism>
<protein>
    <submittedName>
        <fullName evidence="3">Glycosyltransferase family 1 protein</fullName>
    </submittedName>
</protein>
<dbReference type="Gene3D" id="3.40.50.2000">
    <property type="entry name" value="Glycogen Phosphorylase B"/>
    <property type="match status" value="1"/>
</dbReference>
<evidence type="ECO:0000259" key="2">
    <source>
        <dbReference type="Pfam" id="PF00534"/>
    </source>
</evidence>
<dbReference type="SUPFAM" id="SSF53756">
    <property type="entry name" value="UDP-Glycosyltransferase/glycogen phosphorylase"/>
    <property type="match status" value="1"/>
</dbReference>
<dbReference type="Proteomes" id="UP000886106">
    <property type="component" value="Unassembled WGS sequence"/>
</dbReference>